<comment type="subcellular location">
    <subcellularLocation>
        <location evidence="7">Cell inner membrane</location>
        <topology evidence="7">Single-pass membrane protein</topology>
    </subcellularLocation>
</comment>
<comment type="caution">
    <text evidence="9">The sequence shown here is derived from an EMBL/GenBank/DDBJ whole genome shotgun (WGS) entry which is preliminary data.</text>
</comment>
<feature type="site" description="Important for catalytic activity" evidence="7">
    <location>
        <position position="218"/>
    </location>
</feature>
<keyword evidence="7" id="KW-0997">Cell inner membrane</keyword>
<evidence type="ECO:0000313" key="9">
    <source>
        <dbReference type="EMBL" id="KIC55816.1"/>
    </source>
</evidence>
<keyword evidence="4 7" id="KW-0472">Membrane</keyword>
<feature type="region of interest" description="Disordered" evidence="8">
    <location>
        <begin position="341"/>
        <end position="386"/>
    </location>
</feature>
<evidence type="ECO:0000256" key="2">
    <source>
        <dbReference type="ARBA" id="ARBA00022692"/>
    </source>
</evidence>
<keyword evidence="2 7" id="KW-0812">Transmembrane</keyword>
<comment type="catalytic activity">
    <reaction evidence="7">
        <text>a peptidoglycan chain = a peptidoglycan chain with N-acetyl-1,6-anhydromuramyl-[peptide] at the reducing end + a peptidoglycan chain with N-acetylglucosamine at the non-reducing end.</text>
        <dbReference type="EC" id="4.2.2.29"/>
    </reaction>
</comment>
<comment type="similarity">
    <text evidence="7">Belongs to the transglycosylase MltG family.</text>
</comment>
<evidence type="ECO:0000256" key="5">
    <source>
        <dbReference type="ARBA" id="ARBA00023239"/>
    </source>
</evidence>
<dbReference type="CDD" id="cd08010">
    <property type="entry name" value="MltG_like"/>
    <property type="match status" value="1"/>
</dbReference>
<dbReference type="GO" id="GO:0071555">
    <property type="term" value="P:cell wall organization"/>
    <property type="evidence" value="ECO:0007669"/>
    <property type="project" value="UniProtKB-KW"/>
</dbReference>
<dbReference type="PANTHER" id="PTHR30518">
    <property type="entry name" value="ENDOLYTIC MUREIN TRANSGLYCOSYLASE"/>
    <property type="match status" value="1"/>
</dbReference>
<feature type="transmembrane region" description="Helical" evidence="7">
    <location>
        <begin position="20"/>
        <end position="44"/>
    </location>
</feature>
<dbReference type="AlphaFoldDB" id="A0A0B4CN25"/>
<proteinExistence type="inferred from homology"/>
<dbReference type="HAMAP" id="MF_02065">
    <property type="entry name" value="MltG"/>
    <property type="match status" value="1"/>
</dbReference>
<protein>
    <recommendedName>
        <fullName evidence="7">Endolytic murein transglycosylase</fullName>
        <ecNumber evidence="7">4.2.2.29</ecNumber>
    </recommendedName>
    <alternativeName>
        <fullName evidence="7">Peptidoglycan lytic transglycosylase</fullName>
    </alternativeName>
    <alternativeName>
        <fullName evidence="7">Peptidoglycan polymerization terminase</fullName>
    </alternativeName>
</protein>
<dbReference type="STRING" id="172043.RM53_14700"/>
<keyword evidence="5 7" id="KW-0456">Lyase</keyword>
<evidence type="ECO:0000256" key="6">
    <source>
        <dbReference type="ARBA" id="ARBA00023316"/>
    </source>
</evidence>
<sequence length="386" mass="40936">MFGRGRVEKSSGRSGFTVSLLTASATFGLFLLVALIAVWAAYYAPGPSARQGQTTVVTLPSGSGVSAIAARMKAAGVIRSTDLFRAAATLTGADRRLRAGEYEVPSGTSLAGVLNLLVEGRVVRHFVTLPEGWSSLQAVDILNKEAVLTGTVAETPEEGSLWPDTYEVSRGDTRQSVIDRMQRAATENLRLLWSQRSPATVARTPEEAVILASIVEKETALAAERPRVAAVFSNRLRARMRLESDPTIVYGVTKGRPLGRGIRRSELLAPTPWNTYQINGLPPTPIANPGKEAVKAVLNPPADPALFFVADGSGGHAFALTYDEHLQNVARWRQIERQKAGLPPEATPPATPGTSAAPMTSEPAAASVENGQATITLPAGATQGPR</sequence>
<dbReference type="Gene3D" id="3.30.1490.480">
    <property type="entry name" value="Endolytic murein transglycosylase"/>
    <property type="match status" value="1"/>
</dbReference>
<dbReference type="Pfam" id="PF02618">
    <property type="entry name" value="YceG"/>
    <property type="match status" value="1"/>
</dbReference>
<evidence type="ECO:0000256" key="8">
    <source>
        <dbReference type="SAM" id="MobiDB-lite"/>
    </source>
</evidence>
<accession>A0A0B4CN25</accession>
<comment type="function">
    <text evidence="7">Functions as a peptidoglycan terminase that cleaves nascent peptidoglycan strands endolytically to terminate their elongation.</text>
</comment>
<reference evidence="9 10" key="1">
    <citation type="submission" date="2014-12" db="EMBL/GenBank/DDBJ databases">
        <title>Genome sequencing of Brevundimonas nasdae TPW30.</title>
        <authorList>
            <person name="Tan P.W."/>
            <person name="Chan K.-G."/>
        </authorList>
    </citation>
    <scope>NUCLEOTIDE SEQUENCE [LARGE SCALE GENOMIC DNA]</scope>
    <source>
        <strain evidence="9 10">TPW30</strain>
    </source>
</reference>
<dbReference type="GO" id="GO:0008932">
    <property type="term" value="F:lytic endotransglycosylase activity"/>
    <property type="evidence" value="ECO:0007669"/>
    <property type="project" value="UniProtKB-UniRule"/>
</dbReference>
<evidence type="ECO:0000256" key="4">
    <source>
        <dbReference type="ARBA" id="ARBA00023136"/>
    </source>
</evidence>
<dbReference type="GO" id="GO:0009252">
    <property type="term" value="P:peptidoglycan biosynthetic process"/>
    <property type="evidence" value="ECO:0007669"/>
    <property type="project" value="UniProtKB-UniRule"/>
</dbReference>
<evidence type="ECO:0000256" key="1">
    <source>
        <dbReference type="ARBA" id="ARBA00022475"/>
    </source>
</evidence>
<keyword evidence="3 7" id="KW-1133">Transmembrane helix</keyword>
<organism evidence="9 10">
    <name type="scientific">Brevundimonas nasdae</name>
    <dbReference type="NCBI Taxonomy" id="172043"/>
    <lineage>
        <taxon>Bacteria</taxon>
        <taxon>Pseudomonadati</taxon>
        <taxon>Pseudomonadota</taxon>
        <taxon>Alphaproteobacteria</taxon>
        <taxon>Caulobacterales</taxon>
        <taxon>Caulobacteraceae</taxon>
        <taxon>Brevundimonas</taxon>
    </lineage>
</organism>
<keyword evidence="6 7" id="KW-0961">Cell wall biogenesis/degradation</keyword>
<dbReference type="EMBL" id="JWSY01000029">
    <property type="protein sequence ID" value="KIC55816.1"/>
    <property type="molecule type" value="Genomic_DNA"/>
</dbReference>
<dbReference type="Proteomes" id="UP000031166">
    <property type="component" value="Unassembled WGS sequence"/>
</dbReference>
<evidence type="ECO:0000256" key="7">
    <source>
        <dbReference type="HAMAP-Rule" id="MF_02065"/>
    </source>
</evidence>
<evidence type="ECO:0000256" key="3">
    <source>
        <dbReference type="ARBA" id="ARBA00022989"/>
    </source>
</evidence>
<name>A0A0B4CN25_9CAUL</name>
<keyword evidence="1 7" id="KW-1003">Cell membrane</keyword>
<dbReference type="EC" id="4.2.2.29" evidence="7"/>
<dbReference type="Gene3D" id="3.30.160.60">
    <property type="entry name" value="Classic Zinc Finger"/>
    <property type="match status" value="1"/>
</dbReference>
<dbReference type="NCBIfam" id="TIGR00247">
    <property type="entry name" value="endolytic transglycosylase MltG"/>
    <property type="match status" value="1"/>
</dbReference>
<dbReference type="PANTHER" id="PTHR30518:SF2">
    <property type="entry name" value="ENDOLYTIC MUREIN TRANSGLYCOSYLASE"/>
    <property type="match status" value="1"/>
</dbReference>
<gene>
    <name evidence="7" type="primary">mltG</name>
    <name evidence="9" type="ORF">RM53_14700</name>
</gene>
<dbReference type="InterPro" id="IPR003770">
    <property type="entry name" value="MLTG-like"/>
</dbReference>
<dbReference type="GO" id="GO:0005886">
    <property type="term" value="C:plasma membrane"/>
    <property type="evidence" value="ECO:0007669"/>
    <property type="project" value="UniProtKB-SubCell"/>
</dbReference>
<dbReference type="RefSeq" id="WP_039247956.1">
    <property type="nucleotide sequence ID" value="NZ_JWSY01000029.1"/>
</dbReference>
<evidence type="ECO:0000313" key="10">
    <source>
        <dbReference type="Proteomes" id="UP000031166"/>
    </source>
</evidence>